<accession>A0A9N8X4E0</accession>
<dbReference type="InterPro" id="IPR036278">
    <property type="entry name" value="Sialidase_sf"/>
</dbReference>
<dbReference type="AlphaFoldDB" id="A0A9N8X4E0"/>
<feature type="chain" id="PRO_5040424627" description="Tli3-like domain-containing protein" evidence="1">
    <location>
        <begin position="17"/>
        <end position="205"/>
    </location>
</feature>
<dbReference type="PROSITE" id="PS51257">
    <property type="entry name" value="PROKAR_LIPOPROTEIN"/>
    <property type="match status" value="1"/>
</dbReference>
<reference evidence="3" key="1">
    <citation type="submission" date="2021-04" db="EMBL/GenBank/DDBJ databases">
        <authorList>
            <person name="Vanwijnsberghe S."/>
        </authorList>
    </citation>
    <scope>NUCLEOTIDE SEQUENCE</scope>
    <source>
        <strain evidence="3">LMG 31841</strain>
    </source>
</reference>
<feature type="domain" description="Tli3-like" evidence="2">
    <location>
        <begin position="32"/>
        <end position="134"/>
    </location>
</feature>
<organism evidence="3 4">
    <name type="scientific">Paraburkholderia saeva</name>
    <dbReference type="NCBI Taxonomy" id="2777537"/>
    <lineage>
        <taxon>Bacteria</taxon>
        <taxon>Pseudomonadati</taxon>
        <taxon>Pseudomonadota</taxon>
        <taxon>Betaproteobacteria</taxon>
        <taxon>Burkholderiales</taxon>
        <taxon>Burkholderiaceae</taxon>
        <taxon>Paraburkholderia</taxon>
    </lineage>
</organism>
<evidence type="ECO:0000313" key="3">
    <source>
        <dbReference type="EMBL" id="CAG4923945.1"/>
    </source>
</evidence>
<keyword evidence="1" id="KW-0732">Signal</keyword>
<dbReference type="InterPro" id="IPR057562">
    <property type="entry name" value="Tli3-like_dom"/>
</dbReference>
<keyword evidence="4" id="KW-1185">Reference proteome</keyword>
<feature type="signal peptide" evidence="1">
    <location>
        <begin position="1"/>
        <end position="16"/>
    </location>
</feature>
<dbReference type="SUPFAM" id="SSF50939">
    <property type="entry name" value="Sialidases"/>
    <property type="match status" value="1"/>
</dbReference>
<gene>
    <name evidence="3" type="ORF">LMG31841_05337</name>
</gene>
<dbReference type="Proteomes" id="UP000789704">
    <property type="component" value="Unassembled WGS sequence"/>
</dbReference>
<dbReference type="Pfam" id="PF24316">
    <property type="entry name" value="Tli3"/>
    <property type="match status" value="1"/>
</dbReference>
<dbReference type="RefSeq" id="WP_228883361.1">
    <property type="nucleotide sequence ID" value="NZ_CAJQYX010000002.1"/>
</dbReference>
<name>A0A9N8X4E0_9BURK</name>
<sequence length="205" mass="22762">MTLMRAALVFALLLLAGCGTPPPYVQYPGPVADPQVVYRIDDSRYFELVPQQAAACVEGTLTYVDQQQGIRSAVFHWTGRDYRTIPDDGFVIDAANTRYLIGPWKRFPYSCQSGGGGCVDRLPYSTDSGRTWQFTTPISDGNGLYAIGDDIYVVFDEHDASVAELTKPLTTFSDWTRFDVAAHPLQRIAKAPLDNRFHCTPNGKE</sequence>
<evidence type="ECO:0000259" key="2">
    <source>
        <dbReference type="Pfam" id="PF24316"/>
    </source>
</evidence>
<dbReference type="EMBL" id="CAJQZC010000014">
    <property type="protein sequence ID" value="CAG4923945.1"/>
    <property type="molecule type" value="Genomic_DNA"/>
</dbReference>
<protein>
    <recommendedName>
        <fullName evidence="2">Tli3-like domain-containing protein</fullName>
    </recommendedName>
</protein>
<evidence type="ECO:0000313" key="4">
    <source>
        <dbReference type="Proteomes" id="UP000789704"/>
    </source>
</evidence>
<comment type="caution">
    <text evidence="3">The sequence shown here is derived from an EMBL/GenBank/DDBJ whole genome shotgun (WGS) entry which is preliminary data.</text>
</comment>
<evidence type="ECO:0000256" key="1">
    <source>
        <dbReference type="SAM" id="SignalP"/>
    </source>
</evidence>
<proteinExistence type="predicted"/>